<protein>
    <submittedName>
        <fullName evidence="1">ATP-dependent DNA helicase</fullName>
    </submittedName>
</protein>
<dbReference type="EMBL" id="BMAV01017252">
    <property type="protein sequence ID" value="GFY68790.1"/>
    <property type="molecule type" value="Genomic_DNA"/>
</dbReference>
<keyword evidence="1" id="KW-0378">Hydrolase</keyword>
<sequence length="147" mass="17009">MQRILKHARINREATVANIQLAVRISDDRIISNQQNNYYTLQCVGCDKQPLDVSHASRVFLSFLGIATTEKEKSEPFDRINAIDFEDSLQLPPIREAQAFHQIKRFVPETHLWRLFSLVELTENMRHQGDSTFSDLLKALRVCELKA</sequence>
<proteinExistence type="predicted"/>
<organism evidence="1 2">
    <name type="scientific">Trichonephila inaurata madagascariensis</name>
    <dbReference type="NCBI Taxonomy" id="2747483"/>
    <lineage>
        <taxon>Eukaryota</taxon>
        <taxon>Metazoa</taxon>
        <taxon>Ecdysozoa</taxon>
        <taxon>Arthropoda</taxon>
        <taxon>Chelicerata</taxon>
        <taxon>Arachnida</taxon>
        <taxon>Araneae</taxon>
        <taxon>Araneomorphae</taxon>
        <taxon>Entelegynae</taxon>
        <taxon>Araneoidea</taxon>
        <taxon>Nephilidae</taxon>
        <taxon>Trichonephila</taxon>
        <taxon>Trichonephila inaurata</taxon>
    </lineage>
</organism>
<gene>
    <name evidence="1" type="primary">pif1_97</name>
    <name evidence="1" type="ORF">TNIN_21271</name>
</gene>
<evidence type="ECO:0000313" key="2">
    <source>
        <dbReference type="Proteomes" id="UP000886998"/>
    </source>
</evidence>
<name>A0A8X6YDE3_9ARAC</name>
<dbReference type="OrthoDB" id="6630502at2759"/>
<keyword evidence="2" id="KW-1185">Reference proteome</keyword>
<keyword evidence="1" id="KW-0067">ATP-binding</keyword>
<comment type="caution">
    <text evidence="1">The sequence shown here is derived from an EMBL/GenBank/DDBJ whole genome shotgun (WGS) entry which is preliminary data.</text>
</comment>
<dbReference type="Proteomes" id="UP000886998">
    <property type="component" value="Unassembled WGS sequence"/>
</dbReference>
<keyword evidence="1" id="KW-0547">Nucleotide-binding</keyword>
<accession>A0A8X6YDE3</accession>
<dbReference type="AlphaFoldDB" id="A0A8X6YDE3"/>
<evidence type="ECO:0000313" key="1">
    <source>
        <dbReference type="EMBL" id="GFY68790.1"/>
    </source>
</evidence>
<dbReference type="GO" id="GO:0004386">
    <property type="term" value="F:helicase activity"/>
    <property type="evidence" value="ECO:0007669"/>
    <property type="project" value="UniProtKB-KW"/>
</dbReference>
<reference evidence="1" key="1">
    <citation type="submission" date="2020-08" db="EMBL/GenBank/DDBJ databases">
        <title>Multicomponent nature underlies the extraordinary mechanical properties of spider dragline silk.</title>
        <authorList>
            <person name="Kono N."/>
            <person name="Nakamura H."/>
            <person name="Mori M."/>
            <person name="Yoshida Y."/>
            <person name="Ohtoshi R."/>
            <person name="Malay A.D."/>
            <person name="Moran D.A.P."/>
            <person name="Tomita M."/>
            <person name="Numata K."/>
            <person name="Arakawa K."/>
        </authorList>
    </citation>
    <scope>NUCLEOTIDE SEQUENCE</scope>
</reference>
<keyword evidence="1" id="KW-0347">Helicase</keyword>